<keyword evidence="5" id="KW-1185">Reference proteome</keyword>
<sequence>MSETNYERHKRGEYSDPSPYPEVKVLRPNLRYVEILMDDYAGIVSEFSAISQYLYHHFLFSQIDKELGDLLKNVSIAEMLHMEILADTIINLGGNPVIRGSKSSLQGNFWSGKFIYYGTNLCDQLKSDIDAEYKAIEEYQKHIRCIEDFHVQAILQRIILDEKVHICLFSKALQKYCGSEYSGKTTDIR</sequence>
<dbReference type="InterPro" id="IPR012347">
    <property type="entry name" value="Ferritin-like"/>
</dbReference>
<proteinExistence type="predicted"/>
<evidence type="ECO:0000313" key="4">
    <source>
        <dbReference type="EMBL" id="KLU65823.1"/>
    </source>
</evidence>
<dbReference type="InterPro" id="IPR008331">
    <property type="entry name" value="Ferritin_DPS_dom"/>
</dbReference>
<feature type="domain" description="Ferritin/DPS" evidence="3">
    <location>
        <begin position="45"/>
        <end position="175"/>
    </location>
</feature>
<keyword evidence="4" id="KW-0560">Oxidoreductase</keyword>
<evidence type="ECO:0000256" key="2">
    <source>
        <dbReference type="ARBA" id="ARBA00023004"/>
    </source>
</evidence>
<accession>A0A0J1FS43</accession>
<keyword evidence="2" id="KW-0408">Iron</keyword>
<dbReference type="GO" id="GO:0008199">
    <property type="term" value="F:ferric iron binding"/>
    <property type="evidence" value="ECO:0007669"/>
    <property type="project" value="InterPro"/>
</dbReference>
<dbReference type="CDD" id="cd07908">
    <property type="entry name" value="Mn_catalase_like"/>
    <property type="match status" value="1"/>
</dbReference>
<protein>
    <submittedName>
        <fullName evidence="4">Bacterioferritin</fullName>
        <ecNumber evidence="4">1.16.3.1</ecNumber>
    </submittedName>
</protein>
<dbReference type="STRING" id="476652.DEAC_c24530"/>
<evidence type="ECO:0000256" key="1">
    <source>
        <dbReference type="ARBA" id="ARBA00022434"/>
    </source>
</evidence>
<dbReference type="EC" id="1.16.3.1" evidence="4"/>
<dbReference type="InterPro" id="IPR009078">
    <property type="entry name" value="Ferritin-like_SF"/>
</dbReference>
<keyword evidence="1" id="KW-0409">Iron storage</keyword>
<dbReference type="PANTHER" id="PTHR30295">
    <property type="entry name" value="BACTERIOFERRITIN"/>
    <property type="match status" value="1"/>
</dbReference>
<dbReference type="GO" id="GO:0005829">
    <property type="term" value="C:cytosol"/>
    <property type="evidence" value="ECO:0007669"/>
    <property type="project" value="TreeGrafter"/>
</dbReference>
<dbReference type="Pfam" id="PF00210">
    <property type="entry name" value="Ferritin"/>
    <property type="match status" value="1"/>
</dbReference>
<dbReference type="PATRIC" id="fig|476652.3.peg.2560"/>
<dbReference type="PANTHER" id="PTHR30295:SF0">
    <property type="entry name" value="BACTERIOFERRITIN"/>
    <property type="match status" value="1"/>
</dbReference>
<dbReference type="GO" id="GO:0020037">
    <property type="term" value="F:heme binding"/>
    <property type="evidence" value="ECO:0007669"/>
    <property type="project" value="TreeGrafter"/>
</dbReference>
<dbReference type="EMBL" id="LDZY01000007">
    <property type="protein sequence ID" value="KLU65823.1"/>
    <property type="molecule type" value="Genomic_DNA"/>
</dbReference>
<evidence type="ECO:0000259" key="3">
    <source>
        <dbReference type="Pfam" id="PF00210"/>
    </source>
</evidence>
<dbReference type="GO" id="GO:0006879">
    <property type="term" value="P:intracellular iron ion homeostasis"/>
    <property type="evidence" value="ECO:0007669"/>
    <property type="project" value="UniProtKB-KW"/>
</dbReference>
<evidence type="ECO:0000313" key="5">
    <source>
        <dbReference type="Proteomes" id="UP000036356"/>
    </source>
</evidence>
<comment type="caution">
    <text evidence="4">The sequence shown here is derived from an EMBL/GenBank/DDBJ whole genome shotgun (WGS) entry which is preliminary data.</text>
</comment>
<dbReference type="AlphaFoldDB" id="A0A0J1FS43"/>
<dbReference type="Proteomes" id="UP000036356">
    <property type="component" value="Unassembled WGS sequence"/>
</dbReference>
<dbReference type="RefSeq" id="WP_047810278.1">
    <property type="nucleotide sequence ID" value="NZ_LDZY01000007.1"/>
</dbReference>
<gene>
    <name evidence="4" type="primary">bfr</name>
    <name evidence="4" type="ORF">DEAC_c24530</name>
</gene>
<dbReference type="GO" id="GO:0004322">
    <property type="term" value="F:ferroxidase activity"/>
    <property type="evidence" value="ECO:0007669"/>
    <property type="project" value="UniProtKB-EC"/>
</dbReference>
<name>A0A0J1FS43_9FIRM</name>
<dbReference type="Gene3D" id="1.20.1260.10">
    <property type="match status" value="2"/>
</dbReference>
<organism evidence="4 5">
    <name type="scientific">Desulfosporosinus acididurans</name>
    <dbReference type="NCBI Taxonomy" id="476652"/>
    <lineage>
        <taxon>Bacteria</taxon>
        <taxon>Bacillati</taxon>
        <taxon>Bacillota</taxon>
        <taxon>Clostridia</taxon>
        <taxon>Eubacteriales</taxon>
        <taxon>Desulfitobacteriaceae</taxon>
        <taxon>Desulfosporosinus</taxon>
    </lineage>
</organism>
<reference evidence="4 5" key="1">
    <citation type="submission" date="2015-06" db="EMBL/GenBank/DDBJ databases">
        <title>Draft genome of the moderately acidophilic sulfate reducer Candidatus Desulfosporosinus acididurans strain M1.</title>
        <authorList>
            <person name="Poehlein A."/>
            <person name="Petzsch P."/>
            <person name="Johnson B.D."/>
            <person name="Schloemann M."/>
            <person name="Daniel R."/>
            <person name="Muehling M."/>
        </authorList>
    </citation>
    <scope>NUCLEOTIDE SEQUENCE [LARGE SCALE GENOMIC DNA]</scope>
    <source>
        <strain evidence="4 5">M1</strain>
    </source>
</reference>
<dbReference type="SUPFAM" id="SSF47240">
    <property type="entry name" value="Ferritin-like"/>
    <property type="match status" value="1"/>
</dbReference>